<feature type="domain" description="TIR" evidence="2">
    <location>
        <begin position="9"/>
        <end position="152"/>
    </location>
</feature>
<name>A0A1H3U339_9PSEU</name>
<reference evidence="4" key="1">
    <citation type="submission" date="2016-10" db="EMBL/GenBank/DDBJ databases">
        <authorList>
            <person name="Varghese N."/>
            <person name="Submissions S."/>
        </authorList>
    </citation>
    <scope>NUCLEOTIDE SEQUENCE [LARGE SCALE GENOMIC DNA]</scope>
    <source>
        <strain evidence="4">CGMCC 4.3530</strain>
    </source>
</reference>
<dbReference type="AlphaFoldDB" id="A0A1H3U339"/>
<dbReference type="GO" id="GO:0007165">
    <property type="term" value="P:signal transduction"/>
    <property type="evidence" value="ECO:0007669"/>
    <property type="project" value="InterPro"/>
</dbReference>
<evidence type="ECO:0000259" key="2">
    <source>
        <dbReference type="PROSITE" id="PS50104"/>
    </source>
</evidence>
<dbReference type="STRING" id="418495.SAMN05216215_11052"/>
<protein>
    <submittedName>
        <fullName evidence="3">TIR domain-containing protein</fullName>
    </submittedName>
</protein>
<dbReference type="Proteomes" id="UP000199529">
    <property type="component" value="Unassembled WGS sequence"/>
</dbReference>
<dbReference type="InterPro" id="IPR035897">
    <property type="entry name" value="Toll_tir_struct_dom_sf"/>
</dbReference>
<keyword evidence="4" id="KW-1185">Reference proteome</keyword>
<sequence>MRNTATVPQDSRVFVSYASHDRADALVLRNLLAGHGCEVWLDVFDINPAGRLHTELVDALHRSDLICVLLSPSSVASKWVRFELDEAIAGGQRLLPIILRPCDLPDQLDGLACIDAEDGIDTEHVGLQILRALLGNEVASGREIDEALRRMLAEREQVLAASEAMRDIAEQLRRVCTEPIREVGIALNPGAIPASQTLEIRFLVEQGNLFTPPVSFFFAHFREDAATWPVEFAFEQPSRRDFRTGQAKVDGKMRWMERVAPLSQAIMAPAFAGDPAQFHFELDGADWTPGGLNLRRNFELPSLAELAGNRACFQVILHDQTRRASVLVDSEKTDLDIEVTATLPGEARHQHVHLRLFKTGHDALERLLLGSGYLSMRESPVEREVLLGHYPPLRGRPRHGEEERGAREGRLRAGAVHDEADLRDAARVALLDAKILRNRGDFAATDTELSKAIDRILPFVRNGEEPDTDDVELVCEAYFGKAELMATTRRYDQAQIWGERVIEVRRRQAERRPYDSANHSRLAFMLGLHAEEKLNSGDPAAAAPLLVEMAGHARQAFAVTRDLRDARELVEILRHAIALAERAAIAGLPIAEWTAEIERLRVDGP</sequence>
<dbReference type="PROSITE" id="PS50104">
    <property type="entry name" value="TIR"/>
    <property type="match status" value="1"/>
</dbReference>
<evidence type="ECO:0000313" key="3">
    <source>
        <dbReference type="EMBL" id="SDZ56883.1"/>
    </source>
</evidence>
<dbReference type="SUPFAM" id="SSF52200">
    <property type="entry name" value="Toll/Interleukin receptor TIR domain"/>
    <property type="match status" value="1"/>
</dbReference>
<dbReference type="Pfam" id="PF13676">
    <property type="entry name" value="TIR_2"/>
    <property type="match status" value="1"/>
</dbReference>
<proteinExistence type="predicted"/>
<feature type="compositionally biased region" description="Basic and acidic residues" evidence="1">
    <location>
        <begin position="398"/>
        <end position="411"/>
    </location>
</feature>
<feature type="region of interest" description="Disordered" evidence="1">
    <location>
        <begin position="392"/>
        <end position="411"/>
    </location>
</feature>
<organism evidence="3 4">
    <name type="scientific">Saccharopolyspora shandongensis</name>
    <dbReference type="NCBI Taxonomy" id="418495"/>
    <lineage>
        <taxon>Bacteria</taxon>
        <taxon>Bacillati</taxon>
        <taxon>Actinomycetota</taxon>
        <taxon>Actinomycetes</taxon>
        <taxon>Pseudonocardiales</taxon>
        <taxon>Pseudonocardiaceae</taxon>
        <taxon>Saccharopolyspora</taxon>
    </lineage>
</organism>
<gene>
    <name evidence="3" type="ORF">SAMN05216215_11052</name>
</gene>
<dbReference type="OrthoDB" id="4961576at2"/>
<dbReference type="Gene3D" id="3.40.50.10140">
    <property type="entry name" value="Toll/interleukin-1 receptor homology (TIR) domain"/>
    <property type="match status" value="1"/>
</dbReference>
<dbReference type="SMART" id="SM00255">
    <property type="entry name" value="TIR"/>
    <property type="match status" value="1"/>
</dbReference>
<dbReference type="InterPro" id="IPR000157">
    <property type="entry name" value="TIR_dom"/>
</dbReference>
<evidence type="ECO:0000256" key="1">
    <source>
        <dbReference type="SAM" id="MobiDB-lite"/>
    </source>
</evidence>
<dbReference type="EMBL" id="FNOK01000105">
    <property type="protein sequence ID" value="SDZ56883.1"/>
    <property type="molecule type" value="Genomic_DNA"/>
</dbReference>
<accession>A0A1H3U339</accession>
<evidence type="ECO:0000313" key="4">
    <source>
        <dbReference type="Proteomes" id="UP000199529"/>
    </source>
</evidence>